<accession>A0A6H5HFB6</accession>
<evidence type="ECO:0000313" key="2">
    <source>
        <dbReference type="Proteomes" id="UP000479000"/>
    </source>
</evidence>
<reference evidence="1 2" key="1">
    <citation type="submission" date="2020-02" db="EMBL/GenBank/DDBJ databases">
        <authorList>
            <person name="Ferguson B K."/>
        </authorList>
    </citation>
    <scope>NUCLEOTIDE SEQUENCE [LARGE SCALE GENOMIC DNA]</scope>
</reference>
<dbReference type="PANTHER" id="PTHR12363">
    <property type="entry name" value="TRANSPORTIN 3 AND IMPORTIN 13"/>
    <property type="match status" value="1"/>
</dbReference>
<gene>
    <name evidence="1" type="ORF">NTEN_LOCUS19810</name>
</gene>
<dbReference type="GO" id="GO:0005737">
    <property type="term" value="C:cytoplasm"/>
    <property type="evidence" value="ECO:0007669"/>
    <property type="project" value="TreeGrafter"/>
</dbReference>
<dbReference type="OrthoDB" id="435593at2759"/>
<keyword evidence="2" id="KW-1185">Reference proteome</keyword>
<dbReference type="Proteomes" id="UP000479000">
    <property type="component" value="Unassembled WGS sequence"/>
</dbReference>
<dbReference type="PANTHER" id="PTHR12363:SF42">
    <property type="entry name" value="TRANSPORTIN-3"/>
    <property type="match status" value="1"/>
</dbReference>
<dbReference type="Gene3D" id="1.25.10.10">
    <property type="entry name" value="Leucine-rich Repeat Variant"/>
    <property type="match status" value="1"/>
</dbReference>
<dbReference type="GO" id="GO:0006606">
    <property type="term" value="P:protein import into nucleus"/>
    <property type="evidence" value="ECO:0007669"/>
    <property type="project" value="TreeGrafter"/>
</dbReference>
<feature type="non-terminal residue" evidence="1">
    <location>
        <position position="74"/>
    </location>
</feature>
<name>A0A6H5HFB6_9HEMI</name>
<proteinExistence type="predicted"/>
<dbReference type="InterPro" id="IPR011989">
    <property type="entry name" value="ARM-like"/>
</dbReference>
<protein>
    <submittedName>
        <fullName evidence="1">Uncharacterized protein</fullName>
    </submittedName>
</protein>
<dbReference type="AlphaFoldDB" id="A0A6H5HFB6"/>
<evidence type="ECO:0000313" key="1">
    <source>
        <dbReference type="EMBL" id="CAB0015470.1"/>
    </source>
</evidence>
<sequence length="74" mass="8541">MPIVDFQEGLLDEMDDFTDFRNKVSELIRDFVYIVGSSNCFRQMFLSLQAPNTTWDSSEAALFIMQSVAKNLRP</sequence>
<dbReference type="EMBL" id="CADCXU010029135">
    <property type="protein sequence ID" value="CAB0015470.1"/>
    <property type="molecule type" value="Genomic_DNA"/>
</dbReference>
<organism evidence="1 2">
    <name type="scientific">Nesidiocoris tenuis</name>
    <dbReference type="NCBI Taxonomy" id="355587"/>
    <lineage>
        <taxon>Eukaryota</taxon>
        <taxon>Metazoa</taxon>
        <taxon>Ecdysozoa</taxon>
        <taxon>Arthropoda</taxon>
        <taxon>Hexapoda</taxon>
        <taxon>Insecta</taxon>
        <taxon>Pterygota</taxon>
        <taxon>Neoptera</taxon>
        <taxon>Paraneoptera</taxon>
        <taxon>Hemiptera</taxon>
        <taxon>Heteroptera</taxon>
        <taxon>Panheteroptera</taxon>
        <taxon>Cimicomorpha</taxon>
        <taxon>Miridae</taxon>
        <taxon>Dicyphina</taxon>
        <taxon>Nesidiocoris</taxon>
    </lineage>
</organism>
<dbReference type="InterPro" id="IPR051345">
    <property type="entry name" value="Importin_beta-like_NTR"/>
</dbReference>